<name>A0ABQ8U8K8_9EUKA</name>
<gene>
    <name evidence="2" type="ORF">PAPYR_9354</name>
</gene>
<proteinExistence type="predicted"/>
<accession>A0ABQ8U8K8</accession>
<dbReference type="EMBL" id="JAPMOS010000098">
    <property type="protein sequence ID" value="KAJ4455652.1"/>
    <property type="molecule type" value="Genomic_DNA"/>
</dbReference>
<keyword evidence="3" id="KW-1185">Reference proteome</keyword>
<protein>
    <submittedName>
        <fullName evidence="2">Uncharacterized protein</fullName>
    </submittedName>
</protein>
<comment type="caution">
    <text evidence="2">The sequence shown here is derived from an EMBL/GenBank/DDBJ whole genome shotgun (WGS) entry which is preliminary data.</text>
</comment>
<reference evidence="2" key="1">
    <citation type="journal article" date="2022" name="bioRxiv">
        <title>Genomics of Preaxostyla Flagellates Illuminates Evolutionary Transitions and the Path Towards Mitochondrial Loss.</title>
        <authorList>
            <person name="Novak L.V.F."/>
            <person name="Treitli S.C."/>
            <person name="Pyrih J."/>
            <person name="Halakuc P."/>
            <person name="Pipaliya S.V."/>
            <person name="Vacek V."/>
            <person name="Brzon O."/>
            <person name="Soukal P."/>
            <person name="Eme L."/>
            <person name="Dacks J.B."/>
            <person name="Karnkowska A."/>
            <person name="Elias M."/>
            <person name="Hampl V."/>
        </authorList>
    </citation>
    <scope>NUCLEOTIDE SEQUENCE</scope>
    <source>
        <strain evidence="2">RCP-MX</strain>
    </source>
</reference>
<dbReference type="Proteomes" id="UP001141327">
    <property type="component" value="Unassembled WGS sequence"/>
</dbReference>
<evidence type="ECO:0000313" key="2">
    <source>
        <dbReference type="EMBL" id="KAJ4455652.1"/>
    </source>
</evidence>
<evidence type="ECO:0000313" key="3">
    <source>
        <dbReference type="Proteomes" id="UP001141327"/>
    </source>
</evidence>
<feature type="region of interest" description="Disordered" evidence="1">
    <location>
        <begin position="74"/>
        <end position="94"/>
    </location>
</feature>
<evidence type="ECO:0000256" key="1">
    <source>
        <dbReference type="SAM" id="MobiDB-lite"/>
    </source>
</evidence>
<sequence>MTEVNFDEAHPTIFSWTKLAAMLMERRTIQQLRYCGYSPAEVDRAIAAQKFTFDEANTYLKFLKEHPEALVDPPGVPQGPGVPPAFPPRSPPHTPPPSMIPVLPALSLSIPSFIGMVNFIPKFPAIANLHAILLASRRLTRSTSSCAPPTACLSADIPWG</sequence>
<organism evidence="2 3">
    <name type="scientific">Paratrimastix pyriformis</name>
    <dbReference type="NCBI Taxonomy" id="342808"/>
    <lineage>
        <taxon>Eukaryota</taxon>
        <taxon>Metamonada</taxon>
        <taxon>Preaxostyla</taxon>
        <taxon>Paratrimastigidae</taxon>
        <taxon>Paratrimastix</taxon>
    </lineage>
</organism>